<accession>W3XEK5</accession>
<evidence type="ECO:0000313" key="2">
    <source>
        <dbReference type="EMBL" id="ETS83832.1"/>
    </source>
</evidence>
<dbReference type="InParanoid" id="W3XEK5"/>
<dbReference type="Proteomes" id="UP000030651">
    <property type="component" value="Unassembled WGS sequence"/>
</dbReference>
<dbReference type="RefSeq" id="XP_007832480.1">
    <property type="nucleotide sequence ID" value="XM_007834289.1"/>
</dbReference>
<dbReference type="OMA" id="SSCLMAQ"/>
<dbReference type="KEGG" id="pfy:PFICI_05708"/>
<dbReference type="HOGENOM" id="CLU_698498_0_0_1"/>
<dbReference type="AlphaFoldDB" id="W3XEK5"/>
<evidence type="ECO:0000256" key="1">
    <source>
        <dbReference type="SAM" id="SignalP"/>
    </source>
</evidence>
<sequence>MLARSLWGLALSASMGLAGLTNTLNLQTQTAIQCTTKKTSVSVKNVPTSTKTLQPAPQIVLATVVSHPIKTVTPAAITKSSTKYVTSTVTTTASEETDTFSTTTTSVVTTTVTSTEAYTTTTATTISTTSTSTSTIAATASIVPVDQTVVAANSKRDLIKLPGRSMPMPRAKAASKNTCPLFNDKFAASVSCIKSVTVKYVKQIIVVGSSITVTLRPRVTTVVVTSTLTSTSTVPAVAASTTLTFSETSTSTVASTLTTTATTTSTATEVATATATFYAACGDDNIIGPKGPNGGYLGDVYRSGSGSYVSASASSNYECCVKCLTSSTCQYSVFYQGSSCLMAQGTQCSATFQAGTVYETNAQNQYNPLYLSNGYCGQVIDGGIDDSLGS</sequence>
<dbReference type="OrthoDB" id="5428787at2759"/>
<gene>
    <name evidence="2" type="ORF">PFICI_05708</name>
</gene>
<name>W3XEK5_PESFW</name>
<reference evidence="3" key="1">
    <citation type="journal article" date="2015" name="BMC Genomics">
        <title>Genomic and transcriptomic analysis of the endophytic fungus Pestalotiopsis fici reveals its lifestyle and high potential for synthesis of natural products.</title>
        <authorList>
            <person name="Wang X."/>
            <person name="Zhang X."/>
            <person name="Liu L."/>
            <person name="Xiang M."/>
            <person name="Wang W."/>
            <person name="Sun X."/>
            <person name="Che Y."/>
            <person name="Guo L."/>
            <person name="Liu G."/>
            <person name="Guo L."/>
            <person name="Wang C."/>
            <person name="Yin W.B."/>
            <person name="Stadler M."/>
            <person name="Zhang X."/>
            <person name="Liu X."/>
        </authorList>
    </citation>
    <scope>NUCLEOTIDE SEQUENCE [LARGE SCALE GENOMIC DNA]</scope>
    <source>
        <strain evidence="3">W106-1 / CGMCC3.15140</strain>
    </source>
</reference>
<keyword evidence="1" id="KW-0732">Signal</keyword>
<organism evidence="2 3">
    <name type="scientific">Pestalotiopsis fici (strain W106-1 / CGMCC3.15140)</name>
    <dbReference type="NCBI Taxonomy" id="1229662"/>
    <lineage>
        <taxon>Eukaryota</taxon>
        <taxon>Fungi</taxon>
        <taxon>Dikarya</taxon>
        <taxon>Ascomycota</taxon>
        <taxon>Pezizomycotina</taxon>
        <taxon>Sordariomycetes</taxon>
        <taxon>Xylariomycetidae</taxon>
        <taxon>Amphisphaeriales</taxon>
        <taxon>Sporocadaceae</taxon>
        <taxon>Pestalotiopsis</taxon>
    </lineage>
</organism>
<dbReference type="EMBL" id="KI912111">
    <property type="protein sequence ID" value="ETS83832.1"/>
    <property type="molecule type" value="Genomic_DNA"/>
</dbReference>
<dbReference type="GeneID" id="19270721"/>
<proteinExistence type="predicted"/>
<feature type="chain" id="PRO_5004834511" description="Apple domain-containing protein" evidence="1">
    <location>
        <begin position="24"/>
        <end position="390"/>
    </location>
</feature>
<feature type="signal peptide" evidence="1">
    <location>
        <begin position="1"/>
        <end position="23"/>
    </location>
</feature>
<keyword evidence="3" id="KW-1185">Reference proteome</keyword>
<evidence type="ECO:0000313" key="3">
    <source>
        <dbReference type="Proteomes" id="UP000030651"/>
    </source>
</evidence>
<protein>
    <recommendedName>
        <fullName evidence="4">Apple domain-containing protein</fullName>
    </recommendedName>
</protein>
<dbReference type="eggNOG" id="ENOG502STK8">
    <property type="taxonomic scope" value="Eukaryota"/>
</dbReference>
<evidence type="ECO:0008006" key="4">
    <source>
        <dbReference type="Google" id="ProtNLM"/>
    </source>
</evidence>